<comment type="caution">
    <text evidence="2">The sequence shown here is derived from an EMBL/GenBank/DDBJ whole genome shotgun (WGS) entry which is preliminary data.</text>
</comment>
<evidence type="ECO:0000313" key="2">
    <source>
        <dbReference type="EMBL" id="KAG7333630.1"/>
    </source>
</evidence>
<evidence type="ECO:0000256" key="1">
    <source>
        <dbReference type="SAM" id="MobiDB-lite"/>
    </source>
</evidence>
<dbReference type="Proteomes" id="UP000824219">
    <property type="component" value="Linkage Group LG03"/>
</dbReference>
<dbReference type="OrthoDB" id="10479354at2759"/>
<dbReference type="AlphaFoldDB" id="A0A9D3P5Z0"/>
<dbReference type="EMBL" id="JAHKSW010000003">
    <property type="protein sequence ID" value="KAG7333630.1"/>
    <property type="molecule type" value="Genomic_DNA"/>
</dbReference>
<feature type="region of interest" description="Disordered" evidence="1">
    <location>
        <begin position="1"/>
        <end position="34"/>
    </location>
</feature>
<feature type="compositionally biased region" description="Basic and acidic residues" evidence="1">
    <location>
        <begin position="1"/>
        <end position="12"/>
    </location>
</feature>
<proteinExistence type="predicted"/>
<keyword evidence="3" id="KW-1185">Reference proteome</keyword>
<organism evidence="2 3">
    <name type="scientific">Hemibagrus wyckioides</name>
    <dbReference type="NCBI Taxonomy" id="337641"/>
    <lineage>
        <taxon>Eukaryota</taxon>
        <taxon>Metazoa</taxon>
        <taxon>Chordata</taxon>
        <taxon>Craniata</taxon>
        <taxon>Vertebrata</taxon>
        <taxon>Euteleostomi</taxon>
        <taxon>Actinopterygii</taxon>
        <taxon>Neopterygii</taxon>
        <taxon>Teleostei</taxon>
        <taxon>Ostariophysi</taxon>
        <taxon>Siluriformes</taxon>
        <taxon>Bagridae</taxon>
        <taxon>Hemibagrus</taxon>
    </lineage>
</organism>
<sequence>MCSTREAERVINETESENTPEPNQEVERRRRERGRPVRALFKHRFPQRRFNSDVSNREVRPEWFRRLRIPQPLCQRRDGGLLRLAEITSDLIRDLIRDYTATFSDECEKVLSEIF</sequence>
<accession>A0A9D3P5Z0</accession>
<name>A0A9D3P5Z0_9TELE</name>
<gene>
    <name evidence="2" type="ORF">KOW79_002037</name>
</gene>
<evidence type="ECO:0000313" key="3">
    <source>
        <dbReference type="Proteomes" id="UP000824219"/>
    </source>
</evidence>
<reference evidence="2 3" key="1">
    <citation type="submission" date="2021-06" db="EMBL/GenBank/DDBJ databases">
        <title>Chromosome-level genome assembly of the red-tail catfish (Hemibagrus wyckioides).</title>
        <authorList>
            <person name="Shao F."/>
        </authorList>
    </citation>
    <scope>NUCLEOTIDE SEQUENCE [LARGE SCALE GENOMIC DNA]</scope>
    <source>
        <strain evidence="2">EC202008001</strain>
        <tissue evidence="2">Blood</tissue>
    </source>
</reference>
<protein>
    <submittedName>
        <fullName evidence="2">Uncharacterized protein</fullName>
    </submittedName>
</protein>